<organism evidence="8 9">
    <name type="scientific">Leuconostoc fallax</name>
    <dbReference type="NCBI Taxonomy" id="1251"/>
    <lineage>
        <taxon>Bacteria</taxon>
        <taxon>Bacillati</taxon>
        <taxon>Bacillota</taxon>
        <taxon>Bacilli</taxon>
        <taxon>Lactobacillales</taxon>
        <taxon>Lactobacillaceae</taxon>
        <taxon>Leuconostoc</taxon>
    </lineage>
</organism>
<proteinExistence type="predicted"/>
<protein>
    <recommendedName>
        <fullName evidence="7">Major facilitator superfamily (MFS) profile domain-containing protein</fullName>
    </recommendedName>
</protein>
<dbReference type="STRING" id="907931.GCA_000165675_01212"/>
<feature type="domain" description="Major facilitator superfamily (MFS) profile" evidence="7">
    <location>
        <begin position="12"/>
        <end position="456"/>
    </location>
</feature>
<dbReference type="PANTHER" id="PTHR42718:SF9">
    <property type="entry name" value="MAJOR FACILITATOR SUPERFAMILY MULTIDRUG TRANSPORTER MFSC"/>
    <property type="match status" value="1"/>
</dbReference>
<evidence type="ECO:0000256" key="1">
    <source>
        <dbReference type="ARBA" id="ARBA00004651"/>
    </source>
</evidence>
<dbReference type="Pfam" id="PF07690">
    <property type="entry name" value="MFS_1"/>
    <property type="match status" value="1"/>
</dbReference>
<keyword evidence="9" id="KW-1185">Reference proteome</keyword>
<feature type="transmembrane region" description="Helical" evidence="6">
    <location>
        <begin position="350"/>
        <end position="368"/>
    </location>
</feature>
<feature type="transmembrane region" description="Helical" evidence="6">
    <location>
        <begin position="77"/>
        <end position="101"/>
    </location>
</feature>
<dbReference type="EMBL" id="PUFI01000009">
    <property type="protein sequence ID" value="TDG68810.1"/>
    <property type="molecule type" value="Genomic_DNA"/>
</dbReference>
<evidence type="ECO:0000256" key="5">
    <source>
        <dbReference type="ARBA" id="ARBA00023136"/>
    </source>
</evidence>
<dbReference type="InterPro" id="IPR020846">
    <property type="entry name" value="MFS_dom"/>
</dbReference>
<reference evidence="8 9" key="1">
    <citation type="journal article" date="2019" name="Appl. Microbiol. Biotechnol.">
        <title>Uncovering carbohydrate metabolism through a genotype-phenotype association study of 56 lactic acid bacteria genomes.</title>
        <authorList>
            <person name="Buron-Moles G."/>
            <person name="Chailyan A."/>
            <person name="Dolejs I."/>
            <person name="Forster J."/>
            <person name="Miks M.H."/>
        </authorList>
    </citation>
    <scope>NUCLEOTIDE SEQUENCE [LARGE SCALE GENOMIC DNA]</scope>
    <source>
        <strain evidence="8 9">ATCC 700006</strain>
    </source>
</reference>
<dbReference type="SUPFAM" id="SSF103473">
    <property type="entry name" value="MFS general substrate transporter"/>
    <property type="match status" value="1"/>
</dbReference>
<name>A0A4R5N9K2_9LACO</name>
<feature type="transmembrane region" description="Helical" evidence="6">
    <location>
        <begin position="50"/>
        <end position="70"/>
    </location>
</feature>
<dbReference type="InterPro" id="IPR011701">
    <property type="entry name" value="MFS"/>
</dbReference>
<evidence type="ECO:0000313" key="8">
    <source>
        <dbReference type="EMBL" id="TDG68810.1"/>
    </source>
</evidence>
<feature type="transmembrane region" description="Helical" evidence="6">
    <location>
        <begin position="164"/>
        <end position="185"/>
    </location>
</feature>
<evidence type="ECO:0000256" key="2">
    <source>
        <dbReference type="ARBA" id="ARBA00022448"/>
    </source>
</evidence>
<dbReference type="Proteomes" id="UP000295681">
    <property type="component" value="Unassembled WGS sequence"/>
</dbReference>
<evidence type="ECO:0000256" key="4">
    <source>
        <dbReference type="ARBA" id="ARBA00022989"/>
    </source>
</evidence>
<evidence type="ECO:0000256" key="3">
    <source>
        <dbReference type="ARBA" id="ARBA00022692"/>
    </source>
</evidence>
<feature type="transmembrane region" description="Helical" evidence="6">
    <location>
        <begin position="107"/>
        <end position="127"/>
    </location>
</feature>
<keyword evidence="5 6" id="KW-0472">Membrane</keyword>
<feature type="transmembrane region" description="Helical" evidence="6">
    <location>
        <begin position="327"/>
        <end position="344"/>
    </location>
</feature>
<gene>
    <name evidence="8" type="ORF">C5L23_000729</name>
</gene>
<comment type="caution">
    <text evidence="8">The sequence shown here is derived from an EMBL/GenBank/DDBJ whole genome shotgun (WGS) entry which is preliminary data.</text>
</comment>
<dbReference type="PANTHER" id="PTHR42718">
    <property type="entry name" value="MAJOR FACILITATOR SUPERFAMILY MULTIDRUG TRANSPORTER MFSC"/>
    <property type="match status" value="1"/>
</dbReference>
<dbReference type="GO" id="GO:0005886">
    <property type="term" value="C:plasma membrane"/>
    <property type="evidence" value="ECO:0007669"/>
    <property type="project" value="UniProtKB-SubCell"/>
</dbReference>
<sequence>MTNNKQMNLGLAILAIGVMSFAGVLIETAMNVTFPTLMQQFNIATADVQWVTTIYLLTIAVTVPLSTYLFRNYSIRGLFIFANLTFLIGLLIDFLAPSFLLLLAGRLLQGVATGIALPLMFHIILVYAPIRQRGTMMGIGTLTTSIAPAIGPTYGGILTTQLSWHFIFIFLVPVLLLSLVLGLKVIPYHQVEKTGRLDMVSLFGLGLLFTGTLIFLSQIGTLFGWVALAFAIWGTWIFWHQSRHRDQTLINIKVLENRTFRLFLLGFLVCQFLLLGISFVLPNLIQIVNGKSAFIAGLVMLPGATVGALLSPLSGKLLDNWGAKRPILFGLGLSSLGWGLLTLILGVNPLWGFVFSHVVYMVGSGLAYSNLMTTGMSAVSDEMRGDGNAIFNTLQQFSGAVATSLVATIINVVQNHSQLGYQKATVLGSQLALFVLFLALIVILWRCWLFFRTPKAS</sequence>
<feature type="transmembrane region" description="Helical" evidence="6">
    <location>
        <begin position="389"/>
        <end position="410"/>
    </location>
</feature>
<keyword evidence="2" id="KW-0813">Transport</keyword>
<dbReference type="Gene3D" id="1.20.1720.10">
    <property type="entry name" value="Multidrug resistance protein D"/>
    <property type="match status" value="1"/>
</dbReference>
<dbReference type="GO" id="GO:0022857">
    <property type="term" value="F:transmembrane transporter activity"/>
    <property type="evidence" value="ECO:0007669"/>
    <property type="project" value="InterPro"/>
</dbReference>
<evidence type="ECO:0000313" key="9">
    <source>
        <dbReference type="Proteomes" id="UP000295681"/>
    </source>
</evidence>
<feature type="transmembrane region" description="Helical" evidence="6">
    <location>
        <begin position="430"/>
        <end position="451"/>
    </location>
</feature>
<feature type="transmembrane region" description="Helical" evidence="6">
    <location>
        <begin position="260"/>
        <end position="281"/>
    </location>
</feature>
<feature type="transmembrane region" description="Helical" evidence="6">
    <location>
        <begin position="222"/>
        <end position="239"/>
    </location>
</feature>
<dbReference type="PROSITE" id="PS50850">
    <property type="entry name" value="MFS"/>
    <property type="match status" value="1"/>
</dbReference>
<feature type="transmembrane region" description="Helical" evidence="6">
    <location>
        <begin position="9"/>
        <end position="30"/>
    </location>
</feature>
<keyword evidence="3 6" id="KW-0812">Transmembrane</keyword>
<accession>A0A4R5N9K2</accession>
<comment type="subcellular location">
    <subcellularLocation>
        <location evidence="1">Cell membrane</location>
        <topology evidence="1">Multi-pass membrane protein</topology>
    </subcellularLocation>
</comment>
<keyword evidence="4 6" id="KW-1133">Transmembrane helix</keyword>
<evidence type="ECO:0000256" key="6">
    <source>
        <dbReference type="SAM" id="Phobius"/>
    </source>
</evidence>
<dbReference type="InterPro" id="IPR036259">
    <property type="entry name" value="MFS_trans_sf"/>
</dbReference>
<evidence type="ECO:0000259" key="7">
    <source>
        <dbReference type="PROSITE" id="PS50850"/>
    </source>
</evidence>
<dbReference type="Gene3D" id="1.20.1250.20">
    <property type="entry name" value="MFS general substrate transporter like domains"/>
    <property type="match status" value="1"/>
</dbReference>
<feature type="transmembrane region" description="Helical" evidence="6">
    <location>
        <begin position="139"/>
        <end position="158"/>
    </location>
</feature>
<feature type="transmembrane region" description="Helical" evidence="6">
    <location>
        <begin position="293"/>
        <end position="315"/>
    </location>
</feature>
<dbReference type="PRINTS" id="PR01036">
    <property type="entry name" value="TCRTETB"/>
</dbReference>
<feature type="transmembrane region" description="Helical" evidence="6">
    <location>
        <begin position="197"/>
        <end position="216"/>
    </location>
</feature>
<dbReference type="AlphaFoldDB" id="A0A4R5N9K2"/>